<dbReference type="Gene3D" id="3.40.50.150">
    <property type="entry name" value="Vaccinia Virus protein VP39"/>
    <property type="match status" value="1"/>
</dbReference>
<evidence type="ECO:0000256" key="2">
    <source>
        <dbReference type="ARBA" id="ARBA00022679"/>
    </source>
</evidence>
<dbReference type="GO" id="GO:0008168">
    <property type="term" value="F:methyltransferase activity"/>
    <property type="evidence" value="ECO:0007669"/>
    <property type="project" value="UniProtKB-KW"/>
</dbReference>
<gene>
    <name evidence="4" type="ORF">C1SCF055_LOCUS26800</name>
</gene>
<evidence type="ECO:0000256" key="1">
    <source>
        <dbReference type="ARBA" id="ARBA00022603"/>
    </source>
</evidence>
<name>A0A9P1D0H3_9DINO</name>
<sequence length="474" mass="53288">MDLPSSPVSGGSSPWELADSLSGSDGGSVRETGAGDPAVAPKVWWAQKLMMHTATLGLMTPTLQNPVTCVSACTGSFAEGFVFEELDIPYTCLGMSEKCKPFQRFLQKNFTPKHLHESISEQAEGSGCLLHPNEKCEMPREPDFLCMGTPSNPYSRTRPKRFLCGSVKEHVSYQTTFEDAYSMLTKLEPRTAVMEQVDGFDLPFSMTEQESPKQRFLEGLADCQWTYGGYWIATLRLSAKIWLKINRERLYMVFFRKDTFTKDDVKSFVRLVTEITNLQKQEAPKSLESLMLSEDHEIFKTQMRSDEVKALAADQLQGRAEGEQKWQQQIATWRQDLKVPLGFRPFDKLRRPIQGISLNARISAILNMVTAEKIGGDKRKSKDEILSAVSCTVVDVSQNPMRRNYTPSHGTNHTMCTSSVLVHLGKFRTVVPAEMMLWQGHNISRLTYPDSESNRTWRSLAGEGMALPSIGTVI</sequence>
<dbReference type="InterPro" id="IPR029063">
    <property type="entry name" value="SAM-dependent_MTases_sf"/>
</dbReference>
<dbReference type="GO" id="GO:0032259">
    <property type="term" value="P:methylation"/>
    <property type="evidence" value="ECO:0007669"/>
    <property type="project" value="UniProtKB-KW"/>
</dbReference>
<dbReference type="Proteomes" id="UP001152797">
    <property type="component" value="Unassembled WGS sequence"/>
</dbReference>
<keyword evidence="6" id="KW-1185">Reference proteome</keyword>
<feature type="compositionally biased region" description="Low complexity" evidence="3">
    <location>
        <begin position="1"/>
        <end position="23"/>
    </location>
</feature>
<dbReference type="OrthoDB" id="407230at2759"/>
<evidence type="ECO:0000256" key="3">
    <source>
        <dbReference type="SAM" id="MobiDB-lite"/>
    </source>
</evidence>
<proteinExistence type="predicted"/>
<dbReference type="EMBL" id="CAMXCT030002824">
    <property type="protein sequence ID" value="CAL4788008.1"/>
    <property type="molecule type" value="Genomic_DNA"/>
</dbReference>
<reference evidence="5 6" key="2">
    <citation type="submission" date="2024-05" db="EMBL/GenBank/DDBJ databases">
        <authorList>
            <person name="Chen Y."/>
            <person name="Shah S."/>
            <person name="Dougan E. K."/>
            <person name="Thang M."/>
            <person name="Chan C."/>
        </authorList>
    </citation>
    <scope>NUCLEOTIDE SEQUENCE [LARGE SCALE GENOMIC DNA]</scope>
</reference>
<keyword evidence="2" id="KW-0808">Transferase</keyword>
<dbReference type="EMBL" id="CAMXCT010002824">
    <property type="protein sequence ID" value="CAI4000696.1"/>
    <property type="molecule type" value="Genomic_DNA"/>
</dbReference>
<accession>A0A9P1D0H3</accession>
<dbReference type="InterPro" id="IPR001525">
    <property type="entry name" value="C5_MeTfrase"/>
</dbReference>
<feature type="region of interest" description="Disordered" evidence="3">
    <location>
        <begin position="1"/>
        <end position="33"/>
    </location>
</feature>
<protein>
    <submittedName>
        <fullName evidence="4">Uncharacterized protein</fullName>
    </submittedName>
</protein>
<dbReference type="Pfam" id="PF00145">
    <property type="entry name" value="DNA_methylase"/>
    <property type="match status" value="1"/>
</dbReference>
<evidence type="ECO:0000313" key="4">
    <source>
        <dbReference type="EMBL" id="CAI4000696.1"/>
    </source>
</evidence>
<evidence type="ECO:0000313" key="5">
    <source>
        <dbReference type="EMBL" id="CAL4788008.1"/>
    </source>
</evidence>
<keyword evidence="1" id="KW-0489">Methyltransferase</keyword>
<organism evidence="4">
    <name type="scientific">Cladocopium goreaui</name>
    <dbReference type="NCBI Taxonomy" id="2562237"/>
    <lineage>
        <taxon>Eukaryota</taxon>
        <taxon>Sar</taxon>
        <taxon>Alveolata</taxon>
        <taxon>Dinophyceae</taxon>
        <taxon>Suessiales</taxon>
        <taxon>Symbiodiniaceae</taxon>
        <taxon>Cladocopium</taxon>
    </lineage>
</organism>
<comment type="caution">
    <text evidence="4">The sequence shown here is derived from an EMBL/GenBank/DDBJ whole genome shotgun (WGS) entry which is preliminary data.</text>
</comment>
<dbReference type="SUPFAM" id="SSF53335">
    <property type="entry name" value="S-adenosyl-L-methionine-dependent methyltransferases"/>
    <property type="match status" value="1"/>
</dbReference>
<evidence type="ECO:0000313" key="6">
    <source>
        <dbReference type="Proteomes" id="UP001152797"/>
    </source>
</evidence>
<dbReference type="AlphaFoldDB" id="A0A9P1D0H3"/>
<reference evidence="4" key="1">
    <citation type="submission" date="2022-10" db="EMBL/GenBank/DDBJ databases">
        <authorList>
            <person name="Chen Y."/>
            <person name="Dougan E. K."/>
            <person name="Chan C."/>
            <person name="Rhodes N."/>
            <person name="Thang M."/>
        </authorList>
    </citation>
    <scope>NUCLEOTIDE SEQUENCE</scope>
</reference>
<dbReference type="EMBL" id="CAMXCT020002824">
    <property type="protein sequence ID" value="CAL1154071.1"/>
    <property type="molecule type" value="Genomic_DNA"/>
</dbReference>